<dbReference type="InterPro" id="IPR005358">
    <property type="entry name" value="Puta_zinc/iron-chelating_dom"/>
</dbReference>
<evidence type="ECO:0000313" key="1">
    <source>
        <dbReference type="EMBL" id="QGM44653.1"/>
    </source>
</evidence>
<name>A0A6B8KDZ2_9HYPH</name>
<dbReference type="Proteomes" id="UP000309061">
    <property type="component" value="Chromosome"/>
</dbReference>
<proteinExistence type="predicted"/>
<organism evidence="1 2">
    <name type="scientific">Methylocystis heyeri</name>
    <dbReference type="NCBI Taxonomy" id="391905"/>
    <lineage>
        <taxon>Bacteria</taxon>
        <taxon>Pseudomonadati</taxon>
        <taxon>Pseudomonadota</taxon>
        <taxon>Alphaproteobacteria</taxon>
        <taxon>Hyphomicrobiales</taxon>
        <taxon>Methylocystaceae</taxon>
        <taxon>Methylocystis</taxon>
    </lineage>
</organism>
<accession>A0A6B8KDZ2</accession>
<dbReference type="KEGG" id="mhey:H2LOC_002525"/>
<dbReference type="RefSeq" id="WP_136494948.1">
    <property type="nucleotide sequence ID" value="NZ_CP046052.1"/>
</dbReference>
<keyword evidence="2" id="KW-1185">Reference proteome</keyword>
<evidence type="ECO:0000313" key="2">
    <source>
        <dbReference type="Proteomes" id="UP000309061"/>
    </source>
</evidence>
<gene>
    <name evidence="1" type="ORF">H2LOC_002525</name>
</gene>
<dbReference type="EMBL" id="CP046052">
    <property type="protein sequence ID" value="QGM44653.1"/>
    <property type="molecule type" value="Genomic_DNA"/>
</dbReference>
<sequence>MNADKGPASFFNALSQAFGETLASAGGQPEAIGRLCLQAFDSFDKNVAIQAEDAPAVACQGECAACCTLRVVATAPEVFLVARFIEVNAASFEQRGMDIRSRIAELDADAGGLSEQQRMSLRRDCPFIENGLCLAYRVRPLACRGHASFDREACEKAAQGENVQAPVSSPHLMVRSLVQNAMMSALREAGLAWRPYELAGALNLALSNPEALDQWLAGGDPLAAAAVGDFDIDEAAKTFDDIAAA</sequence>
<dbReference type="AlphaFoldDB" id="A0A6B8KDZ2"/>
<dbReference type="Pfam" id="PF03692">
    <property type="entry name" value="CxxCxxCC"/>
    <property type="match status" value="1"/>
</dbReference>
<evidence type="ECO:0008006" key="3">
    <source>
        <dbReference type="Google" id="ProtNLM"/>
    </source>
</evidence>
<reference evidence="1 2" key="1">
    <citation type="submission" date="2019-11" db="EMBL/GenBank/DDBJ databases">
        <title>The genome sequence of Methylocystis heyeri.</title>
        <authorList>
            <person name="Oshkin I.Y."/>
            <person name="Miroshnikov K."/>
            <person name="Dedysh S.N."/>
        </authorList>
    </citation>
    <scope>NUCLEOTIDE SEQUENCE [LARGE SCALE GENOMIC DNA]</scope>
    <source>
        <strain evidence="1 2">H2</strain>
    </source>
</reference>
<dbReference type="OrthoDB" id="259086at2"/>
<protein>
    <recommendedName>
        <fullName evidence="3">YkgJ family cysteine cluster protein</fullName>
    </recommendedName>
</protein>